<dbReference type="Proteomes" id="UP000183447">
    <property type="component" value="Unassembled WGS sequence"/>
</dbReference>
<dbReference type="InterPro" id="IPR008920">
    <property type="entry name" value="TF_FadR/GntR_C"/>
</dbReference>
<evidence type="ECO:0000256" key="1">
    <source>
        <dbReference type="ARBA" id="ARBA00023015"/>
    </source>
</evidence>
<sequence length="240" mass="26269">MARVGDKAANDGQSWQPIHAAITGAILTHDLLPGTKLPEDELAALFSVSRTVVRAALQALAHDRIVQLEKNRGAFVAQPSKKEAKEVFEARALIEPKVAAMAANNARPSDIVRLKRCLAEEEEAVHQQKRGEALLLSARFHESIAEIANHTVYFDIVRNLCAKSSLIIALYSARVDIFCERHAHDALVEAIANKSAHDAEELMLSHIVDLFSGIDARERPASTRDLAEILGRHVVRVASA</sequence>
<dbReference type="InterPro" id="IPR036390">
    <property type="entry name" value="WH_DNA-bd_sf"/>
</dbReference>
<organism evidence="5 6">
    <name type="scientific">Devosia enhydra</name>
    <dbReference type="NCBI Taxonomy" id="665118"/>
    <lineage>
        <taxon>Bacteria</taxon>
        <taxon>Pseudomonadati</taxon>
        <taxon>Pseudomonadota</taxon>
        <taxon>Alphaproteobacteria</taxon>
        <taxon>Hyphomicrobiales</taxon>
        <taxon>Devosiaceae</taxon>
        <taxon>Devosia</taxon>
    </lineage>
</organism>
<evidence type="ECO:0000256" key="2">
    <source>
        <dbReference type="ARBA" id="ARBA00023125"/>
    </source>
</evidence>
<dbReference type="Gene3D" id="1.20.120.530">
    <property type="entry name" value="GntR ligand-binding domain-like"/>
    <property type="match status" value="1"/>
</dbReference>
<evidence type="ECO:0000259" key="4">
    <source>
        <dbReference type="PROSITE" id="PS50949"/>
    </source>
</evidence>
<accession>A0A1K2I141</accession>
<dbReference type="STRING" id="665118.SAMN02983003_3103"/>
<proteinExistence type="predicted"/>
<protein>
    <submittedName>
        <fullName evidence="5">DNA-binding transcriptional regulator, GntR family</fullName>
    </submittedName>
</protein>
<dbReference type="AlphaFoldDB" id="A0A1K2I141"/>
<feature type="domain" description="HTH gntR-type" evidence="4">
    <location>
        <begin position="12"/>
        <end position="79"/>
    </location>
</feature>
<dbReference type="PANTHER" id="PTHR43537">
    <property type="entry name" value="TRANSCRIPTIONAL REGULATOR, GNTR FAMILY"/>
    <property type="match status" value="1"/>
</dbReference>
<dbReference type="CDD" id="cd07377">
    <property type="entry name" value="WHTH_GntR"/>
    <property type="match status" value="1"/>
</dbReference>
<dbReference type="SUPFAM" id="SSF46785">
    <property type="entry name" value="Winged helix' DNA-binding domain"/>
    <property type="match status" value="1"/>
</dbReference>
<evidence type="ECO:0000256" key="3">
    <source>
        <dbReference type="ARBA" id="ARBA00023163"/>
    </source>
</evidence>
<dbReference type="Pfam" id="PF07729">
    <property type="entry name" value="FCD"/>
    <property type="match status" value="1"/>
</dbReference>
<dbReference type="SUPFAM" id="SSF48008">
    <property type="entry name" value="GntR ligand-binding domain-like"/>
    <property type="match status" value="1"/>
</dbReference>
<dbReference type="OrthoDB" id="7618373at2"/>
<dbReference type="PROSITE" id="PS50949">
    <property type="entry name" value="HTH_GNTR"/>
    <property type="match status" value="1"/>
</dbReference>
<dbReference type="InterPro" id="IPR011711">
    <property type="entry name" value="GntR_C"/>
</dbReference>
<dbReference type="SMART" id="SM00895">
    <property type="entry name" value="FCD"/>
    <property type="match status" value="1"/>
</dbReference>
<dbReference type="EMBL" id="FPKU01000003">
    <property type="protein sequence ID" value="SFZ85931.1"/>
    <property type="molecule type" value="Genomic_DNA"/>
</dbReference>
<dbReference type="SMART" id="SM00345">
    <property type="entry name" value="HTH_GNTR"/>
    <property type="match status" value="1"/>
</dbReference>
<reference evidence="5 6" key="1">
    <citation type="submission" date="2016-11" db="EMBL/GenBank/DDBJ databases">
        <authorList>
            <person name="Jaros S."/>
            <person name="Januszkiewicz K."/>
            <person name="Wedrychowicz H."/>
        </authorList>
    </citation>
    <scope>NUCLEOTIDE SEQUENCE [LARGE SCALE GENOMIC DNA]</scope>
    <source>
        <strain evidence="5 6">ATCC 23634</strain>
    </source>
</reference>
<keyword evidence="1" id="KW-0805">Transcription regulation</keyword>
<keyword evidence="3" id="KW-0804">Transcription</keyword>
<dbReference type="GO" id="GO:0003677">
    <property type="term" value="F:DNA binding"/>
    <property type="evidence" value="ECO:0007669"/>
    <property type="project" value="UniProtKB-KW"/>
</dbReference>
<dbReference type="Gene3D" id="1.10.10.10">
    <property type="entry name" value="Winged helix-like DNA-binding domain superfamily/Winged helix DNA-binding domain"/>
    <property type="match status" value="1"/>
</dbReference>
<keyword evidence="2 5" id="KW-0238">DNA-binding</keyword>
<dbReference type="InterPro" id="IPR000524">
    <property type="entry name" value="Tscrpt_reg_HTH_GntR"/>
</dbReference>
<evidence type="ECO:0000313" key="6">
    <source>
        <dbReference type="Proteomes" id="UP000183447"/>
    </source>
</evidence>
<dbReference type="RefSeq" id="WP_072345140.1">
    <property type="nucleotide sequence ID" value="NZ_FPKU01000003.1"/>
</dbReference>
<dbReference type="PANTHER" id="PTHR43537:SF53">
    <property type="entry name" value="HTH-TYPE TRANSCRIPTIONAL REPRESSOR NANR"/>
    <property type="match status" value="1"/>
</dbReference>
<keyword evidence="6" id="KW-1185">Reference proteome</keyword>
<dbReference type="GO" id="GO:0003700">
    <property type="term" value="F:DNA-binding transcription factor activity"/>
    <property type="evidence" value="ECO:0007669"/>
    <property type="project" value="InterPro"/>
</dbReference>
<gene>
    <name evidence="5" type="ORF">SAMN02983003_3103</name>
</gene>
<name>A0A1K2I141_9HYPH</name>
<dbReference type="InterPro" id="IPR036388">
    <property type="entry name" value="WH-like_DNA-bd_sf"/>
</dbReference>
<dbReference type="Pfam" id="PF00392">
    <property type="entry name" value="GntR"/>
    <property type="match status" value="1"/>
</dbReference>
<evidence type="ECO:0000313" key="5">
    <source>
        <dbReference type="EMBL" id="SFZ85931.1"/>
    </source>
</evidence>